<accession>A0AAD7I210</accession>
<feature type="compositionally biased region" description="Basic and acidic residues" evidence="1">
    <location>
        <begin position="88"/>
        <end position="103"/>
    </location>
</feature>
<evidence type="ECO:0000256" key="1">
    <source>
        <dbReference type="SAM" id="MobiDB-lite"/>
    </source>
</evidence>
<dbReference type="EMBL" id="JARJLG010000173">
    <property type="protein sequence ID" value="KAJ7732744.1"/>
    <property type="molecule type" value="Genomic_DNA"/>
</dbReference>
<feature type="compositionally biased region" description="Pro residues" evidence="1">
    <location>
        <begin position="311"/>
        <end position="321"/>
    </location>
</feature>
<feature type="compositionally biased region" description="Low complexity" evidence="1">
    <location>
        <begin position="190"/>
        <end position="203"/>
    </location>
</feature>
<reference evidence="2" key="1">
    <citation type="submission" date="2023-03" db="EMBL/GenBank/DDBJ databases">
        <title>Massive genome expansion in bonnet fungi (Mycena s.s.) driven by repeated elements and novel gene families across ecological guilds.</title>
        <authorList>
            <consortium name="Lawrence Berkeley National Laboratory"/>
            <person name="Harder C.B."/>
            <person name="Miyauchi S."/>
            <person name="Viragh M."/>
            <person name="Kuo A."/>
            <person name="Thoen E."/>
            <person name="Andreopoulos B."/>
            <person name="Lu D."/>
            <person name="Skrede I."/>
            <person name="Drula E."/>
            <person name="Henrissat B."/>
            <person name="Morin E."/>
            <person name="Kohler A."/>
            <person name="Barry K."/>
            <person name="LaButti K."/>
            <person name="Morin E."/>
            <person name="Salamov A."/>
            <person name="Lipzen A."/>
            <person name="Mereny Z."/>
            <person name="Hegedus B."/>
            <person name="Baldrian P."/>
            <person name="Stursova M."/>
            <person name="Weitz H."/>
            <person name="Taylor A."/>
            <person name="Grigoriev I.V."/>
            <person name="Nagy L.G."/>
            <person name="Martin F."/>
            <person name="Kauserud H."/>
        </authorList>
    </citation>
    <scope>NUCLEOTIDE SEQUENCE</scope>
    <source>
        <strain evidence="2">CBHHK188m</strain>
    </source>
</reference>
<feature type="compositionally biased region" description="Basic and acidic residues" evidence="1">
    <location>
        <begin position="271"/>
        <end position="280"/>
    </location>
</feature>
<feature type="region of interest" description="Disordered" evidence="1">
    <location>
        <begin position="1"/>
        <end position="106"/>
    </location>
</feature>
<name>A0AAD7I210_9AGAR</name>
<feature type="compositionally biased region" description="Basic and acidic residues" evidence="1">
    <location>
        <begin position="330"/>
        <end position="349"/>
    </location>
</feature>
<feature type="region of interest" description="Disordered" evidence="1">
    <location>
        <begin position="248"/>
        <end position="289"/>
    </location>
</feature>
<feature type="region of interest" description="Disordered" evidence="1">
    <location>
        <begin position="179"/>
        <end position="203"/>
    </location>
</feature>
<dbReference type="AlphaFoldDB" id="A0AAD7I210"/>
<gene>
    <name evidence="2" type="ORF">DFH07DRAFT_968316</name>
</gene>
<evidence type="ECO:0000313" key="2">
    <source>
        <dbReference type="EMBL" id="KAJ7732744.1"/>
    </source>
</evidence>
<dbReference type="Proteomes" id="UP001215280">
    <property type="component" value="Unassembled WGS sequence"/>
</dbReference>
<keyword evidence="3" id="KW-1185">Reference proteome</keyword>
<evidence type="ECO:0000313" key="3">
    <source>
        <dbReference type="Proteomes" id="UP001215280"/>
    </source>
</evidence>
<comment type="caution">
    <text evidence="2">The sequence shown here is derived from an EMBL/GenBank/DDBJ whole genome shotgun (WGS) entry which is preliminary data.</text>
</comment>
<proteinExistence type="predicted"/>
<organism evidence="2 3">
    <name type="scientific">Mycena maculata</name>
    <dbReference type="NCBI Taxonomy" id="230809"/>
    <lineage>
        <taxon>Eukaryota</taxon>
        <taxon>Fungi</taxon>
        <taxon>Dikarya</taxon>
        <taxon>Basidiomycota</taxon>
        <taxon>Agaricomycotina</taxon>
        <taxon>Agaricomycetes</taxon>
        <taxon>Agaricomycetidae</taxon>
        <taxon>Agaricales</taxon>
        <taxon>Marasmiineae</taxon>
        <taxon>Mycenaceae</taxon>
        <taxon>Mycena</taxon>
    </lineage>
</organism>
<protein>
    <submittedName>
        <fullName evidence="2">Uncharacterized protein</fullName>
    </submittedName>
</protein>
<sequence length="349" mass="37628">MGLRRRDIRIPNLDAPSLLPLGQHPASTSSKTPTRQRKKEHAPHIHPAPRAEMHPLELAATAENRTGARGSKGRARAPLSSRVVGADDSERARGPLPAAEKHGYGAKATDTKGWNAQQLPAPSHHRLPVRSHYGGAPLPSTPRIPHPGRPIPQYRVDYDDGGAKTRDTHISLSASKARPLAGPTVPYRNTSSPGWTTTTAGSAGARPVPRLIPAPAVHAHPPVACIPHPKPRPLHTRAMRARVILHPHPHIPDRREPGRITMSAGTGTERAAPKRGDRPPSPRSHAHPARDTARLFALLPSPSLLRLLRPPPSLCPDPLPLRPASLPRVHPPDDRFPEIHPAAHDVEGG</sequence>
<feature type="region of interest" description="Disordered" evidence="1">
    <location>
        <begin position="311"/>
        <end position="349"/>
    </location>
</feature>